<dbReference type="AlphaFoldDB" id="A0A0R3TEU3"/>
<sequence length="293" mass="34378">MRTLEQLPFCVQNDISKYLSATDIVLIADTFPTLRWLKRSDNCKRQFREYVHNIEWVDLTFYDSIKDGYLQANTEALVNVMTQYNNSPVSYPTSKTKKICVVANTGSIKTLLLNSLTHFHHLQNNDFTIMERKSRKTKVTLHSQRIKIYVYDKYSSNCHCRDRNCLHPSRVKKYDSFIIDIDKFSGRGIRRDVFFQFMKRDETGLIIPNVIYIYSTFLLIPRNLQYCDGLANVLGIILEAKDEDILVSRRLSVWRPQIENEILMNFLEILERAIENEQEENKSHPTVSSCTIL</sequence>
<organism evidence="3">
    <name type="scientific">Rodentolepis nana</name>
    <name type="common">Dwarf tapeworm</name>
    <name type="synonym">Hymenolepis nana</name>
    <dbReference type="NCBI Taxonomy" id="102285"/>
    <lineage>
        <taxon>Eukaryota</taxon>
        <taxon>Metazoa</taxon>
        <taxon>Spiralia</taxon>
        <taxon>Lophotrochozoa</taxon>
        <taxon>Platyhelminthes</taxon>
        <taxon>Cestoda</taxon>
        <taxon>Eucestoda</taxon>
        <taxon>Cyclophyllidea</taxon>
        <taxon>Hymenolepididae</taxon>
        <taxon>Rodentolepis</taxon>
    </lineage>
</organism>
<reference evidence="1 2" key="2">
    <citation type="submission" date="2018-11" db="EMBL/GenBank/DDBJ databases">
        <authorList>
            <consortium name="Pathogen Informatics"/>
        </authorList>
    </citation>
    <scope>NUCLEOTIDE SEQUENCE [LARGE SCALE GENOMIC DNA]</scope>
</reference>
<proteinExistence type="predicted"/>
<dbReference type="WBParaSite" id="HNAJ_0000558201-mRNA-1">
    <property type="protein sequence ID" value="HNAJ_0000558201-mRNA-1"/>
    <property type="gene ID" value="HNAJ_0000558201"/>
</dbReference>
<dbReference type="Proteomes" id="UP000278807">
    <property type="component" value="Unassembled WGS sequence"/>
</dbReference>
<keyword evidence="2" id="KW-1185">Reference proteome</keyword>
<accession>A0A0R3TEU3</accession>
<evidence type="ECO:0000313" key="2">
    <source>
        <dbReference type="Proteomes" id="UP000278807"/>
    </source>
</evidence>
<gene>
    <name evidence="1" type="ORF">HNAJ_LOCUS5580</name>
</gene>
<dbReference type="EMBL" id="UZAE01004950">
    <property type="protein sequence ID" value="VDO01440.1"/>
    <property type="molecule type" value="Genomic_DNA"/>
</dbReference>
<evidence type="ECO:0000313" key="1">
    <source>
        <dbReference type="EMBL" id="VDO01440.1"/>
    </source>
</evidence>
<evidence type="ECO:0000313" key="3">
    <source>
        <dbReference type="WBParaSite" id="HNAJ_0000558201-mRNA-1"/>
    </source>
</evidence>
<protein>
    <submittedName>
        <fullName evidence="3">G domain-containing protein</fullName>
    </submittedName>
</protein>
<name>A0A0R3TEU3_RODNA</name>
<reference evidence="3" key="1">
    <citation type="submission" date="2017-02" db="UniProtKB">
        <authorList>
            <consortium name="WormBaseParasite"/>
        </authorList>
    </citation>
    <scope>IDENTIFICATION</scope>
</reference>